<dbReference type="EC" id="2.4.-.-" evidence="2"/>
<feature type="domain" description="Glycosyl transferase family 1" evidence="1">
    <location>
        <begin position="132"/>
        <end position="279"/>
    </location>
</feature>
<dbReference type="Pfam" id="PF00534">
    <property type="entry name" value="Glycos_transf_1"/>
    <property type="match status" value="1"/>
</dbReference>
<reference evidence="2" key="1">
    <citation type="submission" date="2023-07" db="EMBL/GenBank/DDBJ databases">
        <title>Genome content predicts the carbon catabolic preferences of heterotrophic bacteria.</title>
        <authorList>
            <person name="Gralka M."/>
        </authorList>
    </citation>
    <scope>NUCLEOTIDE SEQUENCE</scope>
    <source>
        <strain evidence="2">4G09</strain>
    </source>
</reference>
<gene>
    <name evidence="2" type="ORF">Q8W34_16095</name>
</gene>
<dbReference type="InterPro" id="IPR050194">
    <property type="entry name" value="Glycosyltransferase_grp1"/>
</dbReference>
<evidence type="ECO:0000259" key="1">
    <source>
        <dbReference type="Pfam" id="PF00534"/>
    </source>
</evidence>
<dbReference type="PANTHER" id="PTHR45947">
    <property type="entry name" value="SULFOQUINOVOSYL TRANSFERASE SQD2"/>
    <property type="match status" value="1"/>
</dbReference>
<comment type="caution">
    <text evidence="2">The sequence shown here is derived from an EMBL/GenBank/DDBJ whole genome shotgun (WGS) entry which is preliminary data.</text>
</comment>
<accession>A0ABT9FHA8</accession>
<dbReference type="SUPFAM" id="SSF53756">
    <property type="entry name" value="UDP-Glycosyltransferase/glycogen phosphorylase"/>
    <property type="match status" value="1"/>
</dbReference>
<evidence type="ECO:0000313" key="2">
    <source>
        <dbReference type="EMBL" id="MDP2566170.1"/>
    </source>
</evidence>
<organism evidence="2 3">
    <name type="scientific">Pseudoalteromonas marina</name>
    <dbReference type="NCBI Taxonomy" id="267375"/>
    <lineage>
        <taxon>Bacteria</taxon>
        <taxon>Pseudomonadati</taxon>
        <taxon>Pseudomonadota</taxon>
        <taxon>Gammaproteobacteria</taxon>
        <taxon>Alteromonadales</taxon>
        <taxon>Pseudoalteromonadaceae</taxon>
        <taxon>Pseudoalteromonas</taxon>
    </lineage>
</organism>
<evidence type="ECO:0000313" key="3">
    <source>
        <dbReference type="Proteomes" id="UP001177212"/>
    </source>
</evidence>
<dbReference type="Gene3D" id="3.40.50.2000">
    <property type="entry name" value="Glycogen Phosphorylase B"/>
    <property type="match status" value="2"/>
</dbReference>
<dbReference type="InterPro" id="IPR001296">
    <property type="entry name" value="Glyco_trans_1"/>
</dbReference>
<dbReference type="Proteomes" id="UP001177212">
    <property type="component" value="Unassembled WGS sequence"/>
</dbReference>
<dbReference type="GO" id="GO:0016757">
    <property type="term" value="F:glycosyltransferase activity"/>
    <property type="evidence" value="ECO:0007669"/>
    <property type="project" value="UniProtKB-KW"/>
</dbReference>
<keyword evidence="2" id="KW-0808">Transferase</keyword>
<proteinExistence type="predicted"/>
<dbReference type="PANTHER" id="PTHR45947:SF15">
    <property type="entry name" value="TEICHURONIC ACID BIOSYNTHESIS GLYCOSYLTRANSFERASE TUAC-RELATED"/>
    <property type="match status" value="1"/>
</dbReference>
<dbReference type="EMBL" id="JAUYVT010000017">
    <property type="protein sequence ID" value="MDP2566170.1"/>
    <property type="molecule type" value="Genomic_DNA"/>
</dbReference>
<sequence>MFYEDHKNQAFYAMLNKENIRYEFLKGNLSSLLKKLKTFDSKTVVHTHGYKAGIFGRLACIVTKHRCISTYHAGEAGTGKLKIYNKLDKLLSPLSTNFAVSEQIKASLKNATLLENFIAINSSSIHFNRCDNKTLNIGFVGRLSFEKGPDIFCRLAENMQQDLDIKFHIFGDGPLKGEVPNLHNLQYHGLVERNDIWSKIDVLLICSREEGLPMALLEAISEQKFIISSAVGAIPSIIKHDETGFLMLEANAQHCQYQVEKLLLLPEEQTKNIINNAYKILEERFSGKQQFLILQKAYTGT</sequence>
<name>A0ABT9FHA8_9GAMM</name>
<keyword evidence="3" id="KW-1185">Reference proteome</keyword>
<keyword evidence="2" id="KW-0328">Glycosyltransferase</keyword>
<protein>
    <submittedName>
        <fullName evidence="2">Glycosyltransferase</fullName>
        <ecNumber evidence="2">2.4.-.-</ecNumber>
    </submittedName>
</protein>